<dbReference type="GO" id="GO:0016020">
    <property type="term" value="C:membrane"/>
    <property type="evidence" value="ECO:0007669"/>
    <property type="project" value="UniProtKB-SubCell"/>
</dbReference>
<evidence type="ECO:0000313" key="9">
    <source>
        <dbReference type="Proteomes" id="UP000290092"/>
    </source>
</evidence>
<feature type="transmembrane region" description="Helical" evidence="6">
    <location>
        <begin position="175"/>
        <end position="194"/>
    </location>
</feature>
<keyword evidence="9" id="KW-1185">Reference proteome</keyword>
<feature type="transmembrane region" description="Helical" evidence="6">
    <location>
        <begin position="31"/>
        <end position="52"/>
    </location>
</feature>
<gene>
    <name evidence="8" type="ORF">CP985_06075</name>
</gene>
<protein>
    <submittedName>
        <fullName evidence="8">EamA family transporter</fullName>
    </submittedName>
</protein>
<keyword evidence="4 6" id="KW-1133">Transmembrane helix</keyword>
<feature type="transmembrane region" description="Helical" evidence="6">
    <location>
        <begin position="206"/>
        <end position="228"/>
    </location>
</feature>
<evidence type="ECO:0000256" key="2">
    <source>
        <dbReference type="ARBA" id="ARBA00007362"/>
    </source>
</evidence>
<dbReference type="InterPro" id="IPR050638">
    <property type="entry name" value="AA-Vitamin_Transporters"/>
</dbReference>
<feature type="transmembrane region" description="Helical" evidence="6">
    <location>
        <begin position="262"/>
        <end position="278"/>
    </location>
</feature>
<evidence type="ECO:0000256" key="1">
    <source>
        <dbReference type="ARBA" id="ARBA00004141"/>
    </source>
</evidence>
<evidence type="ECO:0000256" key="5">
    <source>
        <dbReference type="ARBA" id="ARBA00023136"/>
    </source>
</evidence>
<evidence type="ECO:0000259" key="7">
    <source>
        <dbReference type="Pfam" id="PF00892"/>
    </source>
</evidence>
<accession>A0AAX2AGR5</accession>
<proteinExistence type="inferred from homology"/>
<evidence type="ECO:0000256" key="6">
    <source>
        <dbReference type="SAM" id="Phobius"/>
    </source>
</evidence>
<feature type="domain" description="EamA" evidence="7">
    <location>
        <begin position="146"/>
        <end position="279"/>
    </location>
</feature>
<reference evidence="8 9" key="1">
    <citation type="submission" date="2017-09" db="EMBL/GenBank/DDBJ databases">
        <title>Genomics of the genus Arcobacter.</title>
        <authorList>
            <person name="Perez-Cataluna A."/>
            <person name="Figueras M.J."/>
            <person name="Salas-Masso N."/>
        </authorList>
    </citation>
    <scope>NUCLEOTIDE SEQUENCE [LARGE SCALE GENOMIC DNA]</scope>
    <source>
        <strain evidence="8 9">CECT 7386</strain>
    </source>
</reference>
<dbReference type="RefSeq" id="WP_114842734.1">
    <property type="nucleotide sequence ID" value="NZ_CP031219.1"/>
</dbReference>
<dbReference type="AlphaFoldDB" id="A0AAX2AGR5"/>
<feature type="transmembrane region" description="Helical" evidence="6">
    <location>
        <begin position="5"/>
        <end position="25"/>
    </location>
</feature>
<sequence>MKEYFFPITFVLLYGSGFVFTQYGLENVSPMLFLLIRFFIAFLILFAISYIFKLFKNIKLIQIFHISIAGMLTVGVFSIGVYLSLSLGTSASLSSLIITLQPLLVTILATIFLKEKITFNMYLGLCLGLVGVFFIVGINLENSTFLGVLFSIFALLGLSFGSLYQKKYCSSMNLFAGGAIQTFASALLVLPFLYFENRYLNFNLDFIIALSYMSIAVSIGALSILYIMIKNSEISKVSSVFYLIPISALTLSFILFDKQIDITIIIGVITIIIAMILINKKEKNESFIANRYSK</sequence>
<keyword evidence="5 6" id="KW-0472">Membrane</keyword>
<feature type="transmembrane region" description="Helical" evidence="6">
    <location>
        <begin position="119"/>
        <end position="138"/>
    </location>
</feature>
<dbReference type="SUPFAM" id="SSF103481">
    <property type="entry name" value="Multidrug resistance efflux transporter EmrE"/>
    <property type="match status" value="2"/>
</dbReference>
<evidence type="ECO:0000256" key="4">
    <source>
        <dbReference type="ARBA" id="ARBA00022989"/>
    </source>
</evidence>
<feature type="transmembrane region" description="Helical" evidence="6">
    <location>
        <begin position="64"/>
        <end position="85"/>
    </location>
</feature>
<comment type="similarity">
    <text evidence="2">Belongs to the EamA transporter family.</text>
</comment>
<dbReference type="PANTHER" id="PTHR32322">
    <property type="entry name" value="INNER MEMBRANE TRANSPORTER"/>
    <property type="match status" value="1"/>
</dbReference>
<name>A0AAX2AGR5_9BACT</name>
<feature type="transmembrane region" description="Helical" evidence="6">
    <location>
        <begin position="91"/>
        <end position="112"/>
    </location>
</feature>
<organism evidence="8 9">
    <name type="scientific">Malaciobacter mytili LMG 24559</name>
    <dbReference type="NCBI Taxonomy" id="1032238"/>
    <lineage>
        <taxon>Bacteria</taxon>
        <taxon>Pseudomonadati</taxon>
        <taxon>Campylobacterota</taxon>
        <taxon>Epsilonproteobacteria</taxon>
        <taxon>Campylobacterales</taxon>
        <taxon>Arcobacteraceae</taxon>
        <taxon>Malaciobacter</taxon>
    </lineage>
</organism>
<dbReference type="PANTHER" id="PTHR32322:SF2">
    <property type="entry name" value="EAMA DOMAIN-CONTAINING PROTEIN"/>
    <property type="match status" value="1"/>
</dbReference>
<evidence type="ECO:0000313" key="8">
    <source>
        <dbReference type="EMBL" id="RXK15929.1"/>
    </source>
</evidence>
<comment type="caution">
    <text evidence="8">The sequence shown here is derived from an EMBL/GenBank/DDBJ whole genome shotgun (WGS) entry which is preliminary data.</text>
</comment>
<dbReference type="InterPro" id="IPR000620">
    <property type="entry name" value="EamA_dom"/>
</dbReference>
<dbReference type="Proteomes" id="UP000290092">
    <property type="component" value="Unassembled WGS sequence"/>
</dbReference>
<feature type="transmembrane region" description="Helical" evidence="6">
    <location>
        <begin position="144"/>
        <end position="163"/>
    </location>
</feature>
<comment type="subcellular location">
    <subcellularLocation>
        <location evidence="1">Membrane</location>
        <topology evidence="1">Multi-pass membrane protein</topology>
    </subcellularLocation>
</comment>
<dbReference type="Pfam" id="PF00892">
    <property type="entry name" value="EamA"/>
    <property type="match status" value="2"/>
</dbReference>
<dbReference type="InterPro" id="IPR037185">
    <property type="entry name" value="EmrE-like"/>
</dbReference>
<keyword evidence="3 6" id="KW-0812">Transmembrane</keyword>
<dbReference type="EMBL" id="NXID01000017">
    <property type="protein sequence ID" value="RXK15929.1"/>
    <property type="molecule type" value="Genomic_DNA"/>
</dbReference>
<feature type="transmembrane region" description="Helical" evidence="6">
    <location>
        <begin position="240"/>
        <end position="256"/>
    </location>
</feature>
<evidence type="ECO:0000256" key="3">
    <source>
        <dbReference type="ARBA" id="ARBA00022692"/>
    </source>
</evidence>
<dbReference type="KEGG" id="amyt:AMYT_2376"/>
<feature type="domain" description="EamA" evidence="7">
    <location>
        <begin position="4"/>
        <end position="136"/>
    </location>
</feature>